<dbReference type="InterPro" id="IPR001709">
    <property type="entry name" value="Flavoprot_Pyr_Nucl_cyt_Rdtase"/>
</dbReference>
<evidence type="ECO:0000256" key="3">
    <source>
        <dbReference type="ARBA" id="ARBA00023797"/>
    </source>
</evidence>
<dbReference type="InterPro" id="IPR005625">
    <property type="entry name" value="PepSY-ass_TM"/>
</dbReference>
<keyword evidence="4" id="KW-0472">Membrane</keyword>
<dbReference type="InterPro" id="IPR029039">
    <property type="entry name" value="Flavoprotein-like_sf"/>
</dbReference>
<reference evidence="8" key="1">
    <citation type="journal article" date="2019" name="Int. J. Syst. Evol. Microbiol.">
        <title>The Global Catalogue of Microorganisms (GCM) 10K type strain sequencing project: providing services to taxonomists for standard genome sequencing and annotation.</title>
        <authorList>
            <consortium name="The Broad Institute Genomics Platform"/>
            <consortium name="The Broad Institute Genome Sequencing Center for Infectious Disease"/>
            <person name="Wu L."/>
            <person name="Ma J."/>
        </authorList>
    </citation>
    <scope>NUCLEOTIDE SEQUENCE [LARGE SCALE GENOMIC DNA]</scope>
    <source>
        <strain evidence="8">CGMCC 1.15643</strain>
    </source>
</reference>
<name>A0ABW0EZP7_9HYPH</name>
<comment type="caution">
    <text evidence="7">The sequence shown here is derived from an EMBL/GenBank/DDBJ whole genome shotgun (WGS) entry which is preliminary data.</text>
</comment>
<dbReference type="SUPFAM" id="SSF52343">
    <property type="entry name" value="Ferredoxin reductase-like, C-terminal NADP-linked domain"/>
    <property type="match status" value="1"/>
</dbReference>
<dbReference type="InterPro" id="IPR008254">
    <property type="entry name" value="Flavodoxin/NO_synth"/>
</dbReference>
<dbReference type="Gene3D" id="3.40.50.360">
    <property type="match status" value="1"/>
</dbReference>
<evidence type="ECO:0000259" key="5">
    <source>
        <dbReference type="PROSITE" id="PS50902"/>
    </source>
</evidence>
<dbReference type="Pfam" id="PF00175">
    <property type="entry name" value="NAD_binding_1"/>
    <property type="match status" value="1"/>
</dbReference>
<dbReference type="EC" id="1.6.2.4" evidence="3"/>
<dbReference type="Gene3D" id="2.40.30.10">
    <property type="entry name" value="Translation factors"/>
    <property type="match status" value="1"/>
</dbReference>
<dbReference type="SUPFAM" id="SSF63380">
    <property type="entry name" value="Riboflavin synthase domain-like"/>
    <property type="match status" value="1"/>
</dbReference>
<dbReference type="Pfam" id="PF00258">
    <property type="entry name" value="Flavodoxin_1"/>
    <property type="match status" value="1"/>
</dbReference>
<dbReference type="PROSITE" id="PS51384">
    <property type="entry name" value="FAD_FR"/>
    <property type="match status" value="1"/>
</dbReference>
<accession>A0ABW0EZP7</accession>
<sequence length="735" mass="78536">MSRLIHRWPGLIAGLLLLVLSLSGAALSIFPAVERLSSPQATAAVSVADVAGRIQAAHPELEQIRRAPSGRIIAYWFENGAAQAAMIDPVTGQSIASADPKPVERWLTNLHRSLFLGDGGRIVTAAGAAAMMVLAISGVVLVARRAGGWQLWFSPMRGPLSGRLHVEIARLAVAGLLLSSATALWMTASTFDLLPDEAASPIAQTDASGRTGMTVADMAALRAIPIAELRSLSFPTPDDASDVFTLKTDQGTGYIDQGDGKLLAWTGLTGWQRVSETIYMLHTGQGAATLGLVLGLMALGVPVMAATGFILWLAGWRGRSCIRGNVPASRAETILLVGSESGTTWGFAATLHAVLSRAGQTVHAAPMSAFDPARYGRARRILILAATYGDGDTPASAKGFLERMNALAAAPAIPMAVLGFGDRSFPGYCAYARAVTETAERKGWETLIPFDTVDRQSPQDFARWGRSLGAATGLDLDLVHQPVQPASIDLTLVSRRDYGAKVQAPTVILRFALPQAALWRRLVARAPGNFAAGDLLGILPEGSAVPRFYSLASGRRDGFVEIVVKKHPAGLCSGQLYELRPGDRIRGFVRRNPGFHAGTTRRPLILIGAGTGIGPLAGFVRANTRCRPVYLFFGMRHPDSDFLYREDFANWQAEGRLRLVVPACSRGRNPRYVQDGLRHEATEIVRLVREGARIMVCGGRDMATGVSTALGDILAPMGLTPSLLKAQGRYVEDIY</sequence>
<dbReference type="Proteomes" id="UP001595976">
    <property type="component" value="Unassembled WGS sequence"/>
</dbReference>
<dbReference type="PANTHER" id="PTHR19384:SF17">
    <property type="entry name" value="NADPH--CYTOCHROME P450 REDUCTASE"/>
    <property type="match status" value="1"/>
</dbReference>
<dbReference type="CDD" id="cd06201">
    <property type="entry name" value="SiR_like2"/>
    <property type="match status" value="1"/>
</dbReference>
<dbReference type="Pfam" id="PF03929">
    <property type="entry name" value="PepSY_TM"/>
    <property type="match status" value="1"/>
</dbReference>
<dbReference type="InterPro" id="IPR001433">
    <property type="entry name" value="OxRdtase_FAD/NAD-bd"/>
</dbReference>
<evidence type="ECO:0000313" key="8">
    <source>
        <dbReference type="Proteomes" id="UP001595976"/>
    </source>
</evidence>
<dbReference type="InterPro" id="IPR017938">
    <property type="entry name" value="Riboflavin_synthase-like_b-brl"/>
</dbReference>
<keyword evidence="4" id="KW-1133">Transmembrane helix</keyword>
<keyword evidence="8" id="KW-1185">Reference proteome</keyword>
<keyword evidence="2" id="KW-0288">FMN</keyword>
<proteinExistence type="predicted"/>
<dbReference type="RefSeq" id="WP_260347793.1">
    <property type="nucleotide sequence ID" value="NZ_JAOAOS010000001.1"/>
</dbReference>
<dbReference type="PANTHER" id="PTHR19384">
    <property type="entry name" value="NITRIC OXIDE SYNTHASE-RELATED"/>
    <property type="match status" value="1"/>
</dbReference>
<dbReference type="InterPro" id="IPR017927">
    <property type="entry name" value="FAD-bd_FR_type"/>
</dbReference>
<evidence type="ECO:0000313" key="7">
    <source>
        <dbReference type="EMBL" id="MFC5291739.1"/>
    </source>
</evidence>
<protein>
    <recommendedName>
        <fullName evidence="3">NADPH--hemoprotein reductase</fullName>
        <ecNumber evidence="3">1.6.2.4</ecNumber>
    </recommendedName>
</protein>
<gene>
    <name evidence="7" type="ORF">ACFPK2_01905</name>
</gene>
<evidence type="ECO:0000256" key="2">
    <source>
        <dbReference type="ARBA" id="ARBA00022643"/>
    </source>
</evidence>
<organism evidence="7 8">
    <name type="scientific">Bosea minatitlanensis</name>
    <dbReference type="NCBI Taxonomy" id="128782"/>
    <lineage>
        <taxon>Bacteria</taxon>
        <taxon>Pseudomonadati</taxon>
        <taxon>Pseudomonadota</taxon>
        <taxon>Alphaproteobacteria</taxon>
        <taxon>Hyphomicrobiales</taxon>
        <taxon>Boseaceae</taxon>
        <taxon>Bosea</taxon>
    </lineage>
</organism>
<feature type="domain" description="Flavodoxin-like" evidence="5">
    <location>
        <begin position="333"/>
        <end position="469"/>
    </location>
</feature>
<feature type="transmembrane region" description="Helical" evidence="4">
    <location>
        <begin position="122"/>
        <end position="143"/>
    </location>
</feature>
<dbReference type="InterPro" id="IPR039261">
    <property type="entry name" value="FNR_nucleotide-bd"/>
</dbReference>
<feature type="domain" description="FAD-binding FR-type" evidence="6">
    <location>
        <begin position="485"/>
        <end position="598"/>
    </location>
</feature>
<feature type="transmembrane region" description="Helical" evidence="4">
    <location>
        <begin position="290"/>
        <end position="314"/>
    </location>
</feature>
<dbReference type="PRINTS" id="PR00371">
    <property type="entry name" value="FPNCR"/>
</dbReference>
<evidence type="ECO:0000256" key="4">
    <source>
        <dbReference type="SAM" id="Phobius"/>
    </source>
</evidence>
<dbReference type="Gene3D" id="3.40.50.80">
    <property type="entry name" value="Nucleotide-binding domain of ferredoxin-NADP reductase (FNR) module"/>
    <property type="match status" value="1"/>
</dbReference>
<keyword evidence="1" id="KW-0285">Flavoprotein</keyword>
<dbReference type="SUPFAM" id="SSF52218">
    <property type="entry name" value="Flavoproteins"/>
    <property type="match status" value="1"/>
</dbReference>
<evidence type="ECO:0000256" key="1">
    <source>
        <dbReference type="ARBA" id="ARBA00022630"/>
    </source>
</evidence>
<keyword evidence="4" id="KW-0812">Transmembrane</keyword>
<evidence type="ECO:0000259" key="6">
    <source>
        <dbReference type="PROSITE" id="PS51384"/>
    </source>
</evidence>
<dbReference type="EMBL" id="JBHSLI010000001">
    <property type="protein sequence ID" value="MFC5291739.1"/>
    <property type="molecule type" value="Genomic_DNA"/>
</dbReference>
<dbReference type="PROSITE" id="PS50902">
    <property type="entry name" value="FLAVODOXIN_LIKE"/>
    <property type="match status" value="1"/>
</dbReference>